<reference evidence="11 12" key="1">
    <citation type="journal article" date="2015" name="Sci. Rep.">
        <title>Chromosome-level genome map provides insights into diverse defense mechanisms in the medicinal fungus Ganoderma sinense.</title>
        <authorList>
            <person name="Zhu Y."/>
            <person name="Xu J."/>
            <person name="Sun C."/>
            <person name="Zhou S."/>
            <person name="Xu H."/>
            <person name="Nelson D.R."/>
            <person name="Qian J."/>
            <person name="Song J."/>
            <person name="Luo H."/>
            <person name="Xiang L."/>
            <person name="Li Y."/>
            <person name="Xu Z."/>
            <person name="Ji A."/>
            <person name="Wang L."/>
            <person name="Lu S."/>
            <person name="Hayward A."/>
            <person name="Sun W."/>
            <person name="Li X."/>
            <person name="Schwartz D.C."/>
            <person name="Wang Y."/>
            <person name="Chen S."/>
        </authorList>
    </citation>
    <scope>NUCLEOTIDE SEQUENCE [LARGE SCALE GENOMIC DNA]</scope>
    <source>
        <strain evidence="11 12">ZZ0214-1</strain>
    </source>
</reference>
<evidence type="ECO:0000256" key="3">
    <source>
        <dbReference type="ARBA" id="ARBA00010617"/>
    </source>
</evidence>
<dbReference type="STRING" id="1077348.A0A2G8RPA1"/>
<keyword evidence="7 9" id="KW-0408">Iron</keyword>
<organism evidence="11 12">
    <name type="scientific">Ganoderma sinense ZZ0214-1</name>
    <dbReference type="NCBI Taxonomy" id="1077348"/>
    <lineage>
        <taxon>Eukaryota</taxon>
        <taxon>Fungi</taxon>
        <taxon>Dikarya</taxon>
        <taxon>Basidiomycota</taxon>
        <taxon>Agaricomycotina</taxon>
        <taxon>Agaricomycetes</taxon>
        <taxon>Polyporales</taxon>
        <taxon>Polyporaceae</taxon>
        <taxon>Ganoderma</taxon>
    </lineage>
</organism>
<dbReference type="AlphaFoldDB" id="A0A2G8RPA1"/>
<dbReference type="GO" id="GO:0016705">
    <property type="term" value="F:oxidoreductase activity, acting on paired donors, with incorporation or reduction of molecular oxygen"/>
    <property type="evidence" value="ECO:0007669"/>
    <property type="project" value="InterPro"/>
</dbReference>
<proteinExistence type="inferred from homology"/>
<dbReference type="GO" id="GO:0004497">
    <property type="term" value="F:monooxygenase activity"/>
    <property type="evidence" value="ECO:0007669"/>
    <property type="project" value="UniProtKB-KW"/>
</dbReference>
<comment type="caution">
    <text evidence="11">The sequence shown here is derived from an EMBL/GenBank/DDBJ whole genome shotgun (WGS) entry which is preliminary data.</text>
</comment>
<comment type="cofactor">
    <cofactor evidence="1 9">
        <name>heme</name>
        <dbReference type="ChEBI" id="CHEBI:30413"/>
    </cofactor>
</comment>
<keyword evidence="10" id="KW-0812">Transmembrane</keyword>
<dbReference type="InterPro" id="IPR050121">
    <property type="entry name" value="Cytochrome_P450_monoxygenase"/>
</dbReference>
<keyword evidence="8" id="KW-0503">Monooxygenase</keyword>
<evidence type="ECO:0000256" key="7">
    <source>
        <dbReference type="ARBA" id="ARBA00023004"/>
    </source>
</evidence>
<comment type="similarity">
    <text evidence="3">Belongs to the cytochrome P450 family.</text>
</comment>
<gene>
    <name evidence="11" type="ORF">GSI_14665</name>
</gene>
<evidence type="ECO:0000256" key="8">
    <source>
        <dbReference type="ARBA" id="ARBA00023033"/>
    </source>
</evidence>
<keyword evidence="12" id="KW-1185">Reference proteome</keyword>
<dbReference type="EMBL" id="AYKW01000068">
    <property type="protein sequence ID" value="PIL23354.1"/>
    <property type="molecule type" value="Genomic_DNA"/>
</dbReference>
<dbReference type="Pfam" id="PF00067">
    <property type="entry name" value="p450"/>
    <property type="match status" value="1"/>
</dbReference>
<evidence type="ECO:0000256" key="9">
    <source>
        <dbReference type="PIRSR" id="PIRSR602401-1"/>
    </source>
</evidence>
<keyword evidence="5 9" id="KW-0479">Metal-binding</keyword>
<evidence type="ECO:0000256" key="10">
    <source>
        <dbReference type="SAM" id="Phobius"/>
    </source>
</evidence>
<dbReference type="PRINTS" id="PR00385">
    <property type="entry name" value="P450"/>
</dbReference>
<dbReference type="PANTHER" id="PTHR24305:SF166">
    <property type="entry name" value="CYTOCHROME P450 12A4, MITOCHONDRIAL-RELATED"/>
    <property type="match status" value="1"/>
</dbReference>
<evidence type="ECO:0000256" key="6">
    <source>
        <dbReference type="ARBA" id="ARBA00023002"/>
    </source>
</evidence>
<evidence type="ECO:0000256" key="5">
    <source>
        <dbReference type="ARBA" id="ARBA00022723"/>
    </source>
</evidence>
<feature type="transmembrane region" description="Helical" evidence="10">
    <location>
        <begin position="12"/>
        <end position="29"/>
    </location>
</feature>
<accession>A0A2G8RPA1</accession>
<dbReference type="InterPro" id="IPR001128">
    <property type="entry name" value="Cyt_P450"/>
</dbReference>
<comment type="pathway">
    <text evidence="2">Secondary metabolite biosynthesis.</text>
</comment>
<keyword evidence="10" id="KW-1133">Transmembrane helix</keyword>
<dbReference type="PANTHER" id="PTHR24305">
    <property type="entry name" value="CYTOCHROME P450"/>
    <property type="match status" value="1"/>
</dbReference>
<evidence type="ECO:0000256" key="2">
    <source>
        <dbReference type="ARBA" id="ARBA00005179"/>
    </source>
</evidence>
<feature type="binding site" description="axial binding residue" evidence="9">
    <location>
        <position position="467"/>
    </location>
    <ligand>
        <name>heme</name>
        <dbReference type="ChEBI" id="CHEBI:30413"/>
    </ligand>
    <ligandPart>
        <name>Fe</name>
        <dbReference type="ChEBI" id="CHEBI:18248"/>
    </ligandPart>
</feature>
<dbReference type="GO" id="GO:0020037">
    <property type="term" value="F:heme binding"/>
    <property type="evidence" value="ECO:0007669"/>
    <property type="project" value="InterPro"/>
</dbReference>
<evidence type="ECO:0000256" key="1">
    <source>
        <dbReference type="ARBA" id="ARBA00001971"/>
    </source>
</evidence>
<dbReference type="SUPFAM" id="SSF48264">
    <property type="entry name" value="Cytochrome P450"/>
    <property type="match status" value="1"/>
</dbReference>
<keyword evidence="10" id="KW-0472">Membrane</keyword>
<dbReference type="Gene3D" id="1.10.630.10">
    <property type="entry name" value="Cytochrome P450"/>
    <property type="match status" value="1"/>
</dbReference>
<evidence type="ECO:0000256" key="4">
    <source>
        <dbReference type="ARBA" id="ARBA00022617"/>
    </source>
</evidence>
<sequence>MSFSVIPNSSTVALTLGIAALLYIVRWLADKGRYDTKRIPSAAHWLWGHELRTFHGEATEMYTKWAARAGPLFRLKGALFHPDIIVAADHDAVQHIFQNVDDYVKSPAFRPPVANVLGKGLVWAEGDDHKTQRRIIAPAFSSEAIKGMADDISECSEKLESRLTNHILSAGGAATVNMLEYASTCTLDIIGRVAFGHDFKAGQSVEAKEIHASWEGHVNTGLGFSGFVAMLVMRALPFITVVLTKLPVESIRAGGRIREITTKLSMRLLESGMVNEKGRDIMSILVKAEKREGSKGLSPQQIVDNVNTFIMVGHETTAGSLAFTLLELAKNPAVQQRLRDEIRSVGRDLNYDDIQRLQYLDAVVKEGLRLHPASPQTERVALRDDVIPLSKPITTASGETLTSIRVRAGQVFHIPFTTMQVNTEVWGPTAAEFDPARWLVPGGVPPPSELPHGWSGLITFCDGPRNCIGYRLAIFEFKVILATLVRGLEFHETTAIVHKKISPTLQPVVDGRGGLLPLHVTLAA</sequence>
<evidence type="ECO:0000313" key="12">
    <source>
        <dbReference type="Proteomes" id="UP000230002"/>
    </source>
</evidence>
<dbReference type="OrthoDB" id="1470350at2759"/>
<dbReference type="PRINTS" id="PR00463">
    <property type="entry name" value="EP450I"/>
</dbReference>
<keyword evidence="6" id="KW-0560">Oxidoreductase</keyword>
<dbReference type="GO" id="GO:0005506">
    <property type="term" value="F:iron ion binding"/>
    <property type="evidence" value="ECO:0007669"/>
    <property type="project" value="InterPro"/>
</dbReference>
<protein>
    <submittedName>
        <fullName evidence="11">Cytochrome P450</fullName>
    </submittedName>
</protein>
<dbReference type="CDD" id="cd11069">
    <property type="entry name" value="CYP_FUM15-like"/>
    <property type="match status" value="1"/>
</dbReference>
<keyword evidence="4 9" id="KW-0349">Heme</keyword>
<dbReference type="InterPro" id="IPR036396">
    <property type="entry name" value="Cyt_P450_sf"/>
</dbReference>
<dbReference type="InterPro" id="IPR002401">
    <property type="entry name" value="Cyt_P450_E_grp-I"/>
</dbReference>
<dbReference type="Proteomes" id="UP000230002">
    <property type="component" value="Unassembled WGS sequence"/>
</dbReference>
<evidence type="ECO:0000313" key="11">
    <source>
        <dbReference type="EMBL" id="PIL23354.1"/>
    </source>
</evidence>
<name>A0A2G8RPA1_9APHY</name>